<proteinExistence type="predicted"/>
<keyword evidence="3" id="KW-1185">Reference proteome</keyword>
<feature type="region of interest" description="Disordered" evidence="1">
    <location>
        <begin position="128"/>
        <end position="149"/>
    </location>
</feature>
<evidence type="ECO:0000313" key="3">
    <source>
        <dbReference type="Proteomes" id="UP000243579"/>
    </source>
</evidence>
<organism evidence="2 3">
    <name type="scientific">Achlya hypogyna</name>
    <name type="common">Oomycete</name>
    <name type="synonym">Protoachlya hypogyna</name>
    <dbReference type="NCBI Taxonomy" id="1202772"/>
    <lineage>
        <taxon>Eukaryota</taxon>
        <taxon>Sar</taxon>
        <taxon>Stramenopiles</taxon>
        <taxon>Oomycota</taxon>
        <taxon>Saprolegniomycetes</taxon>
        <taxon>Saprolegniales</taxon>
        <taxon>Achlyaceae</taxon>
        <taxon>Achlya</taxon>
    </lineage>
</organism>
<dbReference type="AlphaFoldDB" id="A0A1V9Z2U7"/>
<evidence type="ECO:0000256" key="1">
    <source>
        <dbReference type="SAM" id="MobiDB-lite"/>
    </source>
</evidence>
<reference evidence="2 3" key="1">
    <citation type="journal article" date="2014" name="Genome Biol. Evol.">
        <title>The secreted proteins of Achlya hypogyna and Thraustotheca clavata identify the ancestral oomycete secretome and reveal gene acquisitions by horizontal gene transfer.</title>
        <authorList>
            <person name="Misner I."/>
            <person name="Blouin N."/>
            <person name="Leonard G."/>
            <person name="Richards T.A."/>
            <person name="Lane C.E."/>
        </authorList>
    </citation>
    <scope>NUCLEOTIDE SEQUENCE [LARGE SCALE GENOMIC DNA]</scope>
    <source>
        <strain evidence="2 3">ATCC 48635</strain>
    </source>
</reference>
<dbReference type="Proteomes" id="UP000243579">
    <property type="component" value="Unassembled WGS sequence"/>
</dbReference>
<dbReference type="EMBL" id="JNBR01000466">
    <property type="protein sequence ID" value="OQR92326.1"/>
    <property type="molecule type" value="Genomic_DNA"/>
</dbReference>
<sequence length="149" mass="16921">MSSGYEWAMSAEAFLAATSGRRGYSTASFYAPQPAEPPQSYMQQSTPPSNSDYDMEVCVADPNGPMVQLVMKRKLCDDEQTMLFKRQRVQCTFVTLGDDDETMDIIQELMFRKPYKLRLPTPLVTMQREKDLSTISEEEGSASEDDEEF</sequence>
<accession>A0A1V9Z2U7</accession>
<comment type="caution">
    <text evidence="2">The sequence shown here is derived from an EMBL/GenBank/DDBJ whole genome shotgun (WGS) entry which is preliminary data.</text>
</comment>
<feature type="compositionally biased region" description="Polar residues" evidence="1">
    <location>
        <begin position="40"/>
        <end position="52"/>
    </location>
</feature>
<dbReference type="OrthoDB" id="79089at2759"/>
<protein>
    <submittedName>
        <fullName evidence="2">Uncharacterized protein</fullName>
    </submittedName>
</protein>
<feature type="region of interest" description="Disordered" evidence="1">
    <location>
        <begin position="32"/>
        <end position="53"/>
    </location>
</feature>
<name>A0A1V9Z2U7_ACHHY</name>
<evidence type="ECO:0000313" key="2">
    <source>
        <dbReference type="EMBL" id="OQR92326.1"/>
    </source>
</evidence>
<feature type="compositionally biased region" description="Acidic residues" evidence="1">
    <location>
        <begin position="136"/>
        <end position="149"/>
    </location>
</feature>
<gene>
    <name evidence="2" type="ORF">ACHHYP_03838</name>
</gene>